<dbReference type="Proteomes" id="UP000095286">
    <property type="component" value="Unplaced"/>
</dbReference>
<evidence type="ECO:0000313" key="2">
    <source>
        <dbReference type="WBParaSite" id="RSKR_0000336300.1"/>
    </source>
</evidence>
<organism evidence="1 2">
    <name type="scientific">Rhabditophanes sp. KR3021</name>
    <dbReference type="NCBI Taxonomy" id="114890"/>
    <lineage>
        <taxon>Eukaryota</taxon>
        <taxon>Metazoa</taxon>
        <taxon>Ecdysozoa</taxon>
        <taxon>Nematoda</taxon>
        <taxon>Chromadorea</taxon>
        <taxon>Rhabditida</taxon>
        <taxon>Tylenchina</taxon>
        <taxon>Panagrolaimomorpha</taxon>
        <taxon>Strongyloidoidea</taxon>
        <taxon>Alloionematidae</taxon>
        <taxon>Rhabditophanes</taxon>
    </lineage>
</organism>
<dbReference type="WBParaSite" id="RSKR_0000336300.1">
    <property type="protein sequence ID" value="RSKR_0000336300.1"/>
    <property type="gene ID" value="RSKR_0000336300"/>
</dbReference>
<evidence type="ECO:0000313" key="1">
    <source>
        <dbReference type="Proteomes" id="UP000095286"/>
    </source>
</evidence>
<protein>
    <submittedName>
        <fullName evidence="2">Hist_deacetyl domain-containing protein</fullName>
    </submittedName>
</protein>
<name>A0AC35TRL9_9BILA</name>
<reference evidence="2" key="1">
    <citation type="submission" date="2016-11" db="UniProtKB">
        <authorList>
            <consortium name="WormBaseParasite"/>
        </authorList>
    </citation>
    <scope>IDENTIFICATION</scope>
    <source>
        <strain evidence="2">KR3021</strain>
    </source>
</reference>
<proteinExistence type="predicted"/>
<sequence>MERVLSHFRPEAIVLQLGADSLSNDRLGCFNLTLKGHGKCAEYLKAQNIPIMFVGGGGYTVKNVARCWTYETSIALDTEISNELPYNDYFEYFGPDFKLHLPQSNIPNANTREYLNKTQATIFQNLKNLNFAPSVQMHEHKDHVLQFDPNSMEDMIDPNKRLTQFETDATREHESELYDTEKEGNVRGTDICHNEPGT</sequence>
<accession>A0AC35TRL9</accession>